<evidence type="ECO:0000259" key="11">
    <source>
        <dbReference type="PROSITE" id="PS50862"/>
    </source>
</evidence>
<proteinExistence type="inferred from homology"/>
<evidence type="ECO:0000256" key="6">
    <source>
        <dbReference type="ARBA" id="ARBA00023146"/>
    </source>
</evidence>
<dbReference type="Gene3D" id="3.30.930.10">
    <property type="entry name" value="Bira Bifunctional Protein, Domain 2"/>
    <property type="match status" value="1"/>
</dbReference>
<dbReference type="SUPFAM" id="SSF46589">
    <property type="entry name" value="tRNA-binding arm"/>
    <property type="match status" value="1"/>
</dbReference>
<feature type="binding site" evidence="8">
    <location>
        <position position="264"/>
    </location>
    <ligand>
        <name>L-serine</name>
        <dbReference type="ChEBI" id="CHEBI:33384"/>
    </ligand>
</feature>
<feature type="binding site" evidence="7 9">
    <location>
        <begin position="264"/>
        <end position="266"/>
    </location>
    <ligand>
        <name>ATP</name>
        <dbReference type="ChEBI" id="CHEBI:30616"/>
    </ligand>
</feature>
<evidence type="ECO:0000256" key="5">
    <source>
        <dbReference type="ARBA" id="ARBA00022917"/>
    </source>
</evidence>
<evidence type="ECO:0000256" key="3">
    <source>
        <dbReference type="ARBA" id="ARBA00022741"/>
    </source>
</evidence>
<feature type="site" description="Important for serine binding" evidence="8">
    <location>
        <position position="390"/>
    </location>
</feature>
<keyword evidence="10" id="KW-0175">Coiled coil</keyword>
<dbReference type="EC" id="6.1.1.11" evidence="7"/>
<dbReference type="PROSITE" id="PS50862">
    <property type="entry name" value="AA_TRNA_LIGASE_II"/>
    <property type="match status" value="1"/>
</dbReference>
<reference evidence="12 13" key="1">
    <citation type="submission" date="2020-07" db="EMBL/GenBank/DDBJ databases">
        <title>Thermogemmata thermophila gen. nov., sp. nov., a novel moderate thermophilic planctomycete from a Kamchatka hot spring.</title>
        <authorList>
            <person name="Elcheninov A.G."/>
            <person name="Podosokorskaya O.A."/>
            <person name="Kovaleva O.L."/>
            <person name="Novikov A."/>
            <person name="Bonch-Osmolovskaya E.A."/>
            <person name="Toshchakov S.V."/>
            <person name="Kublanov I.V."/>
        </authorList>
    </citation>
    <scope>NUCLEOTIDE SEQUENCE [LARGE SCALE GENOMIC DNA]</scope>
    <source>
        <strain evidence="12 13">2918</strain>
    </source>
</reference>
<comment type="catalytic activity">
    <reaction evidence="7">
        <text>tRNA(Sec) + L-serine + ATP = L-seryl-tRNA(Sec) + AMP + diphosphate + H(+)</text>
        <dbReference type="Rhea" id="RHEA:42580"/>
        <dbReference type="Rhea" id="RHEA-COMP:9742"/>
        <dbReference type="Rhea" id="RHEA-COMP:10128"/>
        <dbReference type="ChEBI" id="CHEBI:15378"/>
        <dbReference type="ChEBI" id="CHEBI:30616"/>
        <dbReference type="ChEBI" id="CHEBI:33019"/>
        <dbReference type="ChEBI" id="CHEBI:33384"/>
        <dbReference type="ChEBI" id="CHEBI:78442"/>
        <dbReference type="ChEBI" id="CHEBI:78533"/>
        <dbReference type="ChEBI" id="CHEBI:456215"/>
        <dbReference type="EC" id="6.1.1.11"/>
    </reaction>
</comment>
<evidence type="ECO:0000313" key="12">
    <source>
        <dbReference type="EMBL" id="MBA2227451.1"/>
    </source>
</evidence>
<dbReference type="PANTHER" id="PTHR11778">
    <property type="entry name" value="SERYL-TRNA SYNTHETASE"/>
    <property type="match status" value="1"/>
</dbReference>
<feature type="domain" description="Aminoacyl-transfer RNA synthetases class-II family profile" evidence="11">
    <location>
        <begin position="138"/>
        <end position="415"/>
    </location>
</feature>
<comment type="function">
    <text evidence="7">Catalyzes the attachment of serine to tRNA(Ser). Is also able to aminoacylate tRNA(Sec) with serine, to form the misacylated tRNA L-seryl-tRNA(Sec), which will be further converted into selenocysteinyl-tRNA(Sec).</text>
</comment>
<dbReference type="Pfam" id="PF00587">
    <property type="entry name" value="tRNA-synt_2b"/>
    <property type="match status" value="1"/>
</dbReference>
<evidence type="ECO:0000256" key="10">
    <source>
        <dbReference type="SAM" id="Coils"/>
    </source>
</evidence>
<dbReference type="InterPro" id="IPR006195">
    <property type="entry name" value="aa-tRNA-synth_II"/>
</dbReference>
<evidence type="ECO:0000313" key="13">
    <source>
        <dbReference type="Proteomes" id="UP000542342"/>
    </source>
</evidence>
<evidence type="ECO:0000256" key="1">
    <source>
        <dbReference type="ARBA" id="ARBA00022490"/>
    </source>
</evidence>
<keyword evidence="1 7" id="KW-0963">Cytoplasm</keyword>
<dbReference type="GO" id="GO:0004828">
    <property type="term" value="F:serine-tRNA ligase activity"/>
    <property type="evidence" value="ECO:0007669"/>
    <property type="project" value="UniProtKB-UniRule"/>
</dbReference>
<protein>
    <recommendedName>
        <fullName evidence="7">Serine--tRNA ligase</fullName>
        <ecNumber evidence="7">6.1.1.11</ecNumber>
    </recommendedName>
    <alternativeName>
        <fullName evidence="7">Seryl-tRNA synthetase</fullName>
        <shortName evidence="7">SerRS</shortName>
    </alternativeName>
    <alternativeName>
        <fullName evidence="7">Seryl-tRNA(Ser/Sec) synthetase</fullName>
    </alternativeName>
</protein>
<feature type="binding site" evidence="8">
    <location>
        <position position="388"/>
    </location>
    <ligand>
        <name>L-serine</name>
        <dbReference type="ChEBI" id="CHEBI:33384"/>
    </ligand>
</feature>
<dbReference type="InterPro" id="IPR015866">
    <property type="entry name" value="Ser-tRNA-synth_1_N"/>
</dbReference>
<comment type="domain">
    <text evidence="7">Consists of two distinct domains, a catalytic core and a N-terminal extension that is involved in tRNA binding.</text>
</comment>
<dbReference type="EMBL" id="JACEFB010000014">
    <property type="protein sequence ID" value="MBA2227451.1"/>
    <property type="molecule type" value="Genomic_DNA"/>
</dbReference>
<dbReference type="InterPro" id="IPR033729">
    <property type="entry name" value="SerRS_core"/>
</dbReference>
<name>A0A7V9ACL9_9BACT</name>
<feature type="binding site" evidence="7 9">
    <location>
        <begin position="354"/>
        <end position="357"/>
    </location>
    <ligand>
        <name>ATP</name>
        <dbReference type="ChEBI" id="CHEBI:30616"/>
    </ligand>
</feature>
<dbReference type="InterPro" id="IPR045864">
    <property type="entry name" value="aa-tRNA-synth_II/BPL/LPL"/>
</dbReference>
<keyword evidence="2 7" id="KW-0436">Ligase</keyword>
<keyword evidence="4 7" id="KW-0067">ATP-binding</keyword>
<comment type="subcellular location">
    <subcellularLocation>
        <location evidence="7">Cytoplasm</location>
    </subcellularLocation>
</comment>
<dbReference type="InterPro" id="IPR002314">
    <property type="entry name" value="aa-tRNA-synt_IIb"/>
</dbReference>
<feature type="binding site" evidence="7">
    <location>
        <begin position="233"/>
        <end position="235"/>
    </location>
    <ligand>
        <name>L-serine</name>
        <dbReference type="ChEBI" id="CHEBI:33384"/>
    </ligand>
</feature>
<dbReference type="FunFam" id="3.30.930.10:FF:000055">
    <property type="entry name" value="Serine--tRNA ligase"/>
    <property type="match status" value="1"/>
</dbReference>
<comment type="caution">
    <text evidence="12">The sequence shown here is derived from an EMBL/GenBank/DDBJ whole genome shotgun (WGS) entry which is preliminary data.</text>
</comment>
<dbReference type="InterPro" id="IPR002317">
    <property type="entry name" value="Ser-tRNA-ligase_type_1"/>
</dbReference>
<feature type="coiled-coil region" evidence="10">
    <location>
        <begin position="31"/>
        <end position="102"/>
    </location>
</feature>
<feature type="binding site" evidence="7">
    <location>
        <position position="390"/>
    </location>
    <ligand>
        <name>L-serine</name>
        <dbReference type="ChEBI" id="CHEBI:33384"/>
    </ligand>
</feature>
<evidence type="ECO:0000256" key="7">
    <source>
        <dbReference type="HAMAP-Rule" id="MF_00176"/>
    </source>
</evidence>
<accession>A0A7V9ACL9</accession>
<comment type="subunit">
    <text evidence="7">Homodimer. The tRNA molecule binds across the dimer.</text>
</comment>
<comment type="similarity">
    <text evidence="7">Belongs to the class-II aminoacyl-tRNA synthetase family. Type-1 seryl-tRNA synthetase subfamily.</text>
</comment>
<dbReference type="GO" id="GO:0005737">
    <property type="term" value="C:cytoplasm"/>
    <property type="evidence" value="ECO:0007669"/>
    <property type="project" value="UniProtKB-SubCell"/>
</dbReference>
<dbReference type="GO" id="GO:0005524">
    <property type="term" value="F:ATP binding"/>
    <property type="evidence" value="ECO:0007669"/>
    <property type="project" value="UniProtKB-UniRule"/>
</dbReference>
<sequence>MLDPAYILAHVDQVKENCHQRGVSSLPVDEVVRLEQQRKELVRQRGEVAARKNEISKRFPQAATVEEKQALKAQSQALDSQLQQLDQTLHKVEEQLHAQLRLIPNLTHPAAPIGADASANVVLRQVGQKRQFDFPPKDHVALCEHLHLADFEAGAKVAGQKFYYLTHDGALLELALVQYALNKAIQHGYIPILTPDLARTEVLEGIGFLPRDPNPNTRQIYTLADSDLCLIATAEITLGGLHKDEILDEADLPLRYVGVSHCFRTEAGAAGRETRGLFRVHQFTKVELFAFTTPEQSEAMHEEIRELEEEIFQGLGIPYQVVDTCTGDLGGPAYRKYDLEAWMPGRGSHGEYGEVTSTSNCTDYQARRLNIRYKGKNFKGTRFVHTLNGTAIACTRAIIAILENYQQADGSVLIPEALRPWLGKERLVPPERPLRHGK</sequence>
<organism evidence="12 13">
    <name type="scientific">Thermogemmata fonticola</name>
    <dbReference type="NCBI Taxonomy" id="2755323"/>
    <lineage>
        <taxon>Bacteria</taxon>
        <taxon>Pseudomonadati</taxon>
        <taxon>Planctomycetota</taxon>
        <taxon>Planctomycetia</taxon>
        <taxon>Gemmatales</taxon>
        <taxon>Gemmataceae</taxon>
        <taxon>Thermogemmata</taxon>
    </lineage>
</organism>
<comment type="pathway">
    <text evidence="7">Aminoacyl-tRNA biosynthesis; selenocysteinyl-tRNA(Sec) biosynthesis; L-seryl-tRNA(Sec) from L-serine and tRNA(Sec): step 1/1.</text>
</comment>
<dbReference type="SUPFAM" id="SSF55681">
    <property type="entry name" value="Class II aaRS and biotin synthetases"/>
    <property type="match status" value="1"/>
</dbReference>
<feature type="binding site" evidence="7 8">
    <location>
        <position position="287"/>
    </location>
    <ligand>
        <name>L-serine</name>
        <dbReference type="ChEBI" id="CHEBI:33384"/>
    </ligand>
</feature>
<dbReference type="InterPro" id="IPR010978">
    <property type="entry name" value="tRNA-bd_arm"/>
</dbReference>
<keyword evidence="3 7" id="KW-0547">Nucleotide-binding</keyword>
<dbReference type="AlphaFoldDB" id="A0A7V9ACL9"/>
<keyword evidence="13" id="KW-1185">Reference proteome</keyword>
<comment type="catalytic activity">
    <reaction evidence="7">
        <text>tRNA(Ser) + L-serine + ATP = L-seryl-tRNA(Ser) + AMP + diphosphate + H(+)</text>
        <dbReference type="Rhea" id="RHEA:12292"/>
        <dbReference type="Rhea" id="RHEA-COMP:9669"/>
        <dbReference type="Rhea" id="RHEA-COMP:9703"/>
        <dbReference type="ChEBI" id="CHEBI:15378"/>
        <dbReference type="ChEBI" id="CHEBI:30616"/>
        <dbReference type="ChEBI" id="CHEBI:33019"/>
        <dbReference type="ChEBI" id="CHEBI:33384"/>
        <dbReference type="ChEBI" id="CHEBI:78442"/>
        <dbReference type="ChEBI" id="CHEBI:78533"/>
        <dbReference type="ChEBI" id="CHEBI:456215"/>
        <dbReference type="EC" id="6.1.1.11"/>
    </reaction>
</comment>
<dbReference type="NCBIfam" id="TIGR00414">
    <property type="entry name" value="serS"/>
    <property type="match status" value="1"/>
</dbReference>
<dbReference type="PIRSF" id="PIRSF001529">
    <property type="entry name" value="Ser-tRNA-synth_IIa"/>
    <property type="match status" value="1"/>
</dbReference>
<dbReference type="Proteomes" id="UP000542342">
    <property type="component" value="Unassembled WGS sequence"/>
</dbReference>
<dbReference type="HAMAP" id="MF_00176">
    <property type="entry name" value="Ser_tRNA_synth_type1"/>
    <property type="match status" value="1"/>
</dbReference>
<feature type="binding site" evidence="8">
    <location>
        <position position="233"/>
    </location>
    <ligand>
        <name>L-serine</name>
        <dbReference type="ChEBI" id="CHEBI:33384"/>
    </ligand>
</feature>
<evidence type="ECO:0000256" key="4">
    <source>
        <dbReference type="ARBA" id="ARBA00022840"/>
    </source>
</evidence>
<evidence type="ECO:0000256" key="2">
    <source>
        <dbReference type="ARBA" id="ARBA00022598"/>
    </source>
</evidence>
<dbReference type="RefSeq" id="WP_194539314.1">
    <property type="nucleotide sequence ID" value="NZ_JACEFB010000014.1"/>
</dbReference>
<evidence type="ECO:0000256" key="8">
    <source>
        <dbReference type="PIRSR" id="PIRSR001529-1"/>
    </source>
</evidence>
<gene>
    <name evidence="7 12" type="primary">serS</name>
    <name evidence="12" type="ORF">H0921_14930</name>
</gene>
<keyword evidence="5 7" id="KW-0648">Protein biosynthesis</keyword>
<feature type="binding site" evidence="7">
    <location>
        <position position="280"/>
    </location>
    <ligand>
        <name>ATP</name>
        <dbReference type="ChEBI" id="CHEBI:30616"/>
    </ligand>
</feature>
<dbReference type="Gene3D" id="1.10.287.40">
    <property type="entry name" value="Serine-tRNA synthetase, tRNA binding domain"/>
    <property type="match status" value="1"/>
</dbReference>
<dbReference type="PRINTS" id="PR00981">
    <property type="entry name" value="TRNASYNTHSER"/>
</dbReference>
<evidence type="ECO:0000256" key="9">
    <source>
        <dbReference type="PIRSR" id="PIRSR001529-2"/>
    </source>
</evidence>
<dbReference type="GO" id="GO:0016260">
    <property type="term" value="P:selenocysteine biosynthetic process"/>
    <property type="evidence" value="ECO:0007669"/>
    <property type="project" value="UniProtKB-UniRule"/>
</dbReference>
<dbReference type="CDD" id="cd00770">
    <property type="entry name" value="SerRS_core"/>
    <property type="match status" value="1"/>
</dbReference>
<dbReference type="Pfam" id="PF02403">
    <property type="entry name" value="Seryl_tRNA_N"/>
    <property type="match status" value="1"/>
</dbReference>
<dbReference type="InterPro" id="IPR042103">
    <property type="entry name" value="SerRS_1_N_sf"/>
</dbReference>
<keyword evidence="6 7" id="KW-0030">Aminoacyl-tRNA synthetase</keyword>
<dbReference type="GO" id="GO:0006434">
    <property type="term" value="P:seryl-tRNA aminoacylation"/>
    <property type="evidence" value="ECO:0007669"/>
    <property type="project" value="UniProtKB-UniRule"/>
</dbReference>
<dbReference type="UniPathway" id="UPA00906">
    <property type="reaction ID" value="UER00895"/>
</dbReference>
<feature type="binding site" evidence="9">
    <location>
        <begin position="280"/>
        <end position="283"/>
    </location>
    <ligand>
        <name>ATP</name>
        <dbReference type="ChEBI" id="CHEBI:30616"/>
    </ligand>
</feature>